<evidence type="ECO:0000313" key="2">
    <source>
        <dbReference type="Proteomes" id="UP000321820"/>
    </source>
</evidence>
<accession>A0A5B9EID5</accession>
<name>A0A5B9EID5_9BACT</name>
<dbReference type="KEGG" id="talb:FTW19_23030"/>
<evidence type="ECO:0000313" key="1">
    <source>
        <dbReference type="EMBL" id="QEE30610.1"/>
    </source>
</evidence>
<dbReference type="RefSeq" id="WP_147649921.1">
    <property type="nucleotide sequence ID" value="NZ_CP042806.1"/>
</dbReference>
<organism evidence="1 2">
    <name type="scientific">Terriglobus albidus</name>
    <dbReference type="NCBI Taxonomy" id="1592106"/>
    <lineage>
        <taxon>Bacteria</taxon>
        <taxon>Pseudomonadati</taxon>
        <taxon>Acidobacteriota</taxon>
        <taxon>Terriglobia</taxon>
        <taxon>Terriglobales</taxon>
        <taxon>Acidobacteriaceae</taxon>
        <taxon>Terriglobus</taxon>
    </lineage>
</organism>
<proteinExistence type="predicted"/>
<dbReference type="EMBL" id="CP042806">
    <property type="protein sequence ID" value="QEE30610.1"/>
    <property type="molecule type" value="Genomic_DNA"/>
</dbReference>
<dbReference type="AlphaFoldDB" id="A0A5B9EID5"/>
<gene>
    <name evidence="1" type="ORF">FTW19_23030</name>
</gene>
<dbReference type="Proteomes" id="UP000321820">
    <property type="component" value="Chromosome"/>
</dbReference>
<reference evidence="1 2" key="1">
    <citation type="submission" date="2019-08" db="EMBL/GenBank/DDBJ databases">
        <title>Complete genome sequence of Terriglobus albidus strain ORNL.</title>
        <authorList>
            <person name="Podar M."/>
        </authorList>
    </citation>
    <scope>NUCLEOTIDE SEQUENCE [LARGE SCALE GENOMIC DNA]</scope>
    <source>
        <strain evidence="1 2">ORNL</strain>
    </source>
</reference>
<protein>
    <submittedName>
        <fullName evidence="1">Uncharacterized protein</fullName>
    </submittedName>
</protein>
<keyword evidence="2" id="KW-1185">Reference proteome</keyword>
<sequence length="174" mass="19934">MADWEAEAGCLWSSYLEADRRRAVILARYRSTCCERERYCHCDLQLFGTAEEKEAVSALDAEAKDVLARRIVYCRRLDRARRVLAQRNRPSLRLPRSSSKGCRVFMPVIGLRVVGLESWEPQEYIASTRIVRDSDASDAPSHELLNGPNLSVPEEEFRSLRVGRTYRIQLVDAS</sequence>